<reference evidence="1 2" key="1">
    <citation type="journal article" date="2021" name="Chemosphere">
        <title>Bioballs carrying a syntrophic Rhodococcus and Mycolicibacterium consortium for simultaneous sorption and biodegradation of fuel oil in contaminated freshwater.</title>
        <authorList>
            <person name="Naloka K."/>
            <person name="Polrit D."/>
            <person name="Muangchinda C."/>
            <person name="Thoetkiattikul H."/>
            <person name="Pinyakong O."/>
        </authorList>
    </citation>
    <scope>NUCLEOTIDE SEQUENCE [LARGE SCALE GENOMIC DNA]</scope>
    <source>
        <strain evidence="1 2">J101</strain>
    </source>
</reference>
<comment type="caution">
    <text evidence="1">The sequence shown here is derived from an EMBL/GenBank/DDBJ whole genome shotgun (WGS) entry which is preliminary data.</text>
</comment>
<name>A0ACC6MQ56_MYCPF</name>
<gene>
    <name evidence="1" type="primary">pglZ</name>
    <name evidence="1" type="ORF">OHX15_25255</name>
</gene>
<accession>A0ACC6MQ56</accession>
<keyword evidence="2" id="KW-1185">Reference proteome</keyword>
<evidence type="ECO:0000313" key="2">
    <source>
        <dbReference type="Proteomes" id="UP001289645"/>
    </source>
</evidence>
<organism evidence="1 2">
    <name type="scientific">Mycolicibacterium parafortuitum</name>
    <name type="common">Mycobacterium parafortuitum</name>
    <dbReference type="NCBI Taxonomy" id="39692"/>
    <lineage>
        <taxon>Bacteria</taxon>
        <taxon>Bacillati</taxon>
        <taxon>Actinomycetota</taxon>
        <taxon>Actinomycetes</taxon>
        <taxon>Mycobacteriales</taxon>
        <taxon>Mycobacteriaceae</taxon>
        <taxon>Mycolicibacterium</taxon>
    </lineage>
</organism>
<evidence type="ECO:0000313" key="1">
    <source>
        <dbReference type="EMBL" id="MDZ5088716.1"/>
    </source>
</evidence>
<dbReference type="Proteomes" id="UP001289645">
    <property type="component" value="Unassembled WGS sequence"/>
</dbReference>
<protein>
    <submittedName>
        <fullName evidence="1">BREX-1 system phosphatase PglZ type B</fullName>
    </submittedName>
</protein>
<sequence length="772" mass="84199">MSETVFDALVSCLDAASDYNHNAQSPPVAVLWPDETRAWATIIERIGERLPVISLGDFDVDRRRGPGYWMRCVIAGTYPLALPDGVPILYLPGVGRNSLRAVESCPPSLKPIAELQYRSQWFSHPNSRDWTPRALLAHATRGIGLQIAEDAETGSALILALKLLLDEPMDRVKRQVLDVDYFNQLVNPDPVRSVLDWLDDPSSYRERFDEPRFLAFTQQCKADLGFDPTSDGEIIAARKLASRIGAWSKVWKRFADTPERYPGIPEQLRRARPDELFVDDRDVWPQENEAAETELRNAFNKFAAFTASEAWSKVTELEASHAWRRATVWATLDQAPVAFALEQLVALVEIVSSSDVAEKLDPLRSDYENRGWRADAAVVHALSTASTDADRAAVSTAVRTIYHPWLDRNAKALQKAIGPMVNAGTYVPQTAITPEPGVVMVFIDGLRLDVARRVHDRLTDFGLEADIQTSLAALPTVTPTAKAALVPVAAGALGPGPDLCAADASTGTRATIQVLRALMQAAGIQTLGPVDKGDPAGSAWTETGDIDHRGHDVGVRIVDYLNEEIQRIANRTRELLDAGWQRVEIVTDHGWILLPGGLEKAELPKSATEVKKGRCARLKDGAVVDAPTVPWFWDPDVRIALAPGVSCFEAGKEYEHGGVSPQECFAPRLSVRAGSSTTAAAGSPEITMVRWLGQLCRIDVGGFAHGLVADIRALPGAANTSIAEKAKETVGPGRISLVVPDEDHEGERAFVVLATPDGQVLAQREVRVGQNR</sequence>
<dbReference type="EMBL" id="JAOXLN010000038">
    <property type="protein sequence ID" value="MDZ5088716.1"/>
    <property type="molecule type" value="Genomic_DNA"/>
</dbReference>
<proteinExistence type="predicted"/>